<organism evidence="1 2">
    <name type="scientific">Calocera cornea HHB12733</name>
    <dbReference type="NCBI Taxonomy" id="1353952"/>
    <lineage>
        <taxon>Eukaryota</taxon>
        <taxon>Fungi</taxon>
        <taxon>Dikarya</taxon>
        <taxon>Basidiomycota</taxon>
        <taxon>Agaricomycotina</taxon>
        <taxon>Dacrymycetes</taxon>
        <taxon>Dacrymycetales</taxon>
        <taxon>Dacrymycetaceae</taxon>
        <taxon>Calocera</taxon>
    </lineage>
</organism>
<evidence type="ECO:0000313" key="2">
    <source>
        <dbReference type="Proteomes" id="UP000076842"/>
    </source>
</evidence>
<protein>
    <submittedName>
        <fullName evidence="1">Uncharacterized protein</fullName>
    </submittedName>
</protein>
<name>A0A165I7X5_9BASI</name>
<sequence length="55" mass="5803">MSDATLPPLGKFPAQGKAVVIPNGTQYIVGDSRDLPLAESAKEQVCLPTMCPSCR</sequence>
<evidence type="ECO:0000313" key="1">
    <source>
        <dbReference type="EMBL" id="KZT60240.1"/>
    </source>
</evidence>
<gene>
    <name evidence="1" type="ORF">CALCODRAFT_492826</name>
</gene>
<dbReference type="Proteomes" id="UP000076842">
    <property type="component" value="Unassembled WGS sequence"/>
</dbReference>
<proteinExistence type="predicted"/>
<dbReference type="EMBL" id="KV423933">
    <property type="protein sequence ID" value="KZT60240.1"/>
    <property type="molecule type" value="Genomic_DNA"/>
</dbReference>
<accession>A0A165I7X5</accession>
<dbReference type="AlphaFoldDB" id="A0A165I7X5"/>
<dbReference type="InParanoid" id="A0A165I7X5"/>
<reference evidence="1 2" key="1">
    <citation type="journal article" date="2016" name="Mol. Biol. Evol.">
        <title>Comparative Genomics of Early-Diverging Mushroom-Forming Fungi Provides Insights into the Origins of Lignocellulose Decay Capabilities.</title>
        <authorList>
            <person name="Nagy L.G."/>
            <person name="Riley R."/>
            <person name="Tritt A."/>
            <person name="Adam C."/>
            <person name="Daum C."/>
            <person name="Floudas D."/>
            <person name="Sun H."/>
            <person name="Yadav J.S."/>
            <person name="Pangilinan J."/>
            <person name="Larsson K.H."/>
            <person name="Matsuura K."/>
            <person name="Barry K."/>
            <person name="Labutti K."/>
            <person name="Kuo R."/>
            <person name="Ohm R.A."/>
            <person name="Bhattacharya S.S."/>
            <person name="Shirouzu T."/>
            <person name="Yoshinaga Y."/>
            <person name="Martin F.M."/>
            <person name="Grigoriev I.V."/>
            <person name="Hibbett D.S."/>
        </authorList>
    </citation>
    <scope>NUCLEOTIDE SEQUENCE [LARGE SCALE GENOMIC DNA]</scope>
    <source>
        <strain evidence="1 2">HHB12733</strain>
    </source>
</reference>
<keyword evidence="2" id="KW-1185">Reference proteome</keyword>